<dbReference type="InterPro" id="IPR002078">
    <property type="entry name" value="Sigma_54_int"/>
</dbReference>
<dbReference type="SUPFAM" id="SSF46689">
    <property type="entry name" value="Homeodomain-like"/>
    <property type="match status" value="1"/>
</dbReference>
<proteinExistence type="predicted"/>
<dbReference type="PROSITE" id="PS00676">
    <property type="entry name" value="SIGMA54_INTERACT_2"/>
    <property type="match status" value="1"/>
</dbReference>
<evidence type="ECO:0000313" key="7">
    <source>
        <dbReference type="EMBL" id="QBR01452.1"/>
    </source>
</evidence>
<dbReference type="SMART" id="SM00382">
    <property type="entry name" value="AAA"/>
    <property type="match status" value="1"/>
</dbReference>
<dbReference type="GO" id="GO:0006355">
    <property type="term" value="P:regulation of DNA-templated transcription"/>
    <property type="evidence" value="ECO:0007669"/>
    <property type="project" value="InterPro"/>
</dbReference>
<dbReference type="GO" id="GO:0043565">
    <property type="term" value="F:sequence-specific DNA binding"/>
    <property type="evidence" value="ECO:0007669"/>
    <property type="project" value="InterPro"/>
</dbReference>
<dbReference type="InterPro" id="IPR025943">
    <property type="entry name" value="Sigma_54_int_dom_ATP-bd_2"/>
</dbReference>
<evidence type="ECO:0000256" key="5">
    <source>
        <dbReference type="ARBA" id="ARBA00023163"/>
    </source>
</evidence>
<dbReference type="AlphaFoldDB" id="A0A4P7D4C4"/>
<dbReference type="InterPro" id="IPR002197">
    <property type="entry name" value="HTH_Fis"/>
</dbReference>
<evidence type="ECO:0000313" key="8">
    <source>
        <dbReference type="Proteomes" id="UP000295727"/>
    </source>
</evidence>
<accession>A0A4P7D4C4</accession>
<organism evidence="7 8">
    <name type="scientific">Paraburkholderia pallida</name>
    <dbReference type="NCBI Taxonomy" id="2547399"/>
    <lineage>
        <taxon>Bacteria</taxon>
        <taxon>Pseudomonadati</taxon>
        <taxon>Pseudomonadota</taxon>
        <taxon>Betaproteobacteria</taxon>
        <taxon>Burkholderiales</taxon>
        <taxon>Burkholderiaceae</taxon>
        <taxon>Paraburkholderia</taxon>
    </lineage>
</organism>
<keyword evidence="8" id="KW-1185">Reference proteome</keyword>
<gene>
    <name evidence="7" type="ORF">E1956_30150</name>
</gene>
<dbReference type="Gene3D" id="3.40.50.300">
    <property type="entry name" value="P-loop containing nucleotide triphosphate hydrolases"/>
    <property type="match status" value="1"/>
</dbReference>
<dbReference type="EMBL" id="CP038150">
    <property type="protein sequence ID" value="QBR01452.1"/>
    <property type="molecule type" value="Genomic_DNA"/>
</dbReference>
<dbReference type="KEGG" id="ppai:E1956_30150"/>
<evidence type="ECO:0000256" key="1">
    <source>
        <dbReference type="ARBA" id="ARBA00022741"/>
    </source>
</evidence>
<dbReference type="Proteomes" id="UP000295727">
    <property type="component" value="Chromosome 3"/>
</dbReference>
<dbReference type="Gene3D" id="1.10.8.60">
    <property type="match status" value="1"/>
</dbReference>
<keyword evidence="2" id="KW-0067">ATP-binding</keyword>
<reference evidence="7 8" key="1">
    <citation type="submission" date="2019-03" db="EMBL/GenBank/DDBJ databases">
        <title>Paraburkholderia sp. 7MH5, isolated from subtropical forest soil.</title>
        <authorList>
            <person name="Gao Z.-H."/>
            <person name="Qiu L.-H."/>
        </authorList>
    </citation>
    <scope>NUCLEOTIDE SEQUENCE [LARGE SCALE GENOMIC DNA]</scope>
    <source>
        <strain evidence="7 8">7MH5</strain>
    </source>
</reference>
<dbReference type="Pfam" id="PF25601">
    <property type="entry name" value="AAA_lid_14"/>
    <property type="match status" value="1"/>
</dbReference>
<dbReference type="InterPro" id="IPR027417">
    <property type="entry name" value="P-loop_NTPase"/>
</dbReference>
<sequence>MGDLARFNLIGTSHAFLAAMAAVEKFAASDLAVLVYGETGTGKELVTRAIHYLSARRDGPFISVNCGALPETLVECELFGHARGAFTDAREARPGLVAQANGGTLFLDEIEAMNARAQVSLLRFLEDKEYRPIGASAVQCADVRIIGTSNADLKAMVRSGQFRSDLLFRLNVLALHLPPLRERDGDVGVLAETFLERLNRRSAEPPKVFHPDTLDFMHGYGWPGNVRELENLVAREFILASDSMVKITNVDWPRAVARAAQGDAMTFGNFKAAKARAVADFERSYIQALLAKSRGNLSLASRMSGKDRSDLGKLLRKHGIERRDFN</sequence>
<dbReference type="GO" id="GO:0005524">
    <property type="term" value="F:ATP binding"/>
    <property type="evidence" value="ECO:0007669"/>
    <property type="project" value="UniProtKB-KW"/>
</dbReference>
<evidence type="ECO:0000256" key="3">
    <source>
        <dbReference type="ARBA" id="ARBA00023015"/>
    </source>
</evidence>
<dbReference type="SUPFAM" id="SSF52540">
    <property type="entry name" value="P-loop containing nucleoside triphosphate hydrolases"/>
    <property type="match status" value="1"/>
</dbReference>
<dbReference type="PROSITE" id="PS00688">
    <property type="entry name" value="SIGMA54_INTERACT_3"/>
    <property type="match status" value="1"/>
</dbReference>
<keyword evidence="4" id="KW-0238">DNA-binding</keyword>
<evidence type="ECO:0000256" key="4">
    <source>
        <dbReference type="ARBA" id="ARBA00023125"/>
    </source>
</evidence>
<dbReference type="Gene3D" id="1.10.10.60">
    <property type="entry name" value="Homeodomain-like"/>
    <property type="match status" value="1"/>
</dbReference>
<dbReference type="Pfam" id="PF00158">
    <property type="entry name" value="Sigma54_activat"/>
    <property type="match status" value="1"/>
</dbReference>
<dbReference type="InterPro" id="IPR058031">
    <property type="entry name" value="AAA_lid_NorR"/>
</dbReference>
<dbReference type="PROSITE" id="PS50045">
    <property type="entry name" value="SIGMA54_INTERACT_4"/>
    <property type="match status" value="1"/>
</dbReference>
<evidence type="ECO:0000259" key="6">
    <source>
        <dbReference type="PROSITE" id="PS50045"/>
    </source>
</evidence>
<dbReference type="InterPro" id="IPR025944">
    <property type="entry name" value="Sigma_54_int_dom_CS"/>
</dbReference>
<dbReference type="RefSeq" id="WP_134756102.1">
    <property type="nucleotide sequence ID" value="NZ_CP038150.1"/>
</dbReference>
<dbReference type="PROSITE" id="PS00675">
    <property type="entry name" value="SIGMA54_INTERACT_1"/>
    <property type="match status" value="1"/>
</dbReference>
<protein>
    <submittedName>
        <fullName evidence="7">Sigma-54-dependent Fis family transcriptional regulator</fullName>
    </submittedName>
</protein>
<dbReference type="OrthoDB" id="9761705at2"/>
<evidence type="ECO:0000256" key="2">
    <source>
        <dbReference type="ARBA" id="ARBA00022840"/>
    </source>
</evidence>
<dbReference type="CDD" id="cd00009">
    <property type="entry name" value="AAA"/>
    <property type="match status" value="1"/>
</dbReference>
<dbReference type="InterPro" id="IPR009057">
    <property type="entry name" value="Homeodomain-like_sf"/>
</dbReference>
<dbReference type="PANTHER" id="PTHR32071">
    <property type="entry name" value="TRANSCRIPTIONAL REGULATORY PROTEIN"/>
    <property type="match status" value="1"/>
</dbReference>
<feature type="domain" description="Sigma-54 factor interaction" evidence="6">
    <location>
        <begin position="9"/>
        <end position="238"/>
    </location>
</feature>
<name>A0A4P7D4C4_9BURK</name>
<dbReference type="Pfam" id="PF02954">
    <property type="entry name" value="HTH_8"/>
    <property type="match status" value="1"/>
</dbReference>
<dbReference type="InterPro" id="IPR003593">
    <property type="entry name" value="AAA+_ATPase"/>
</dbReference>
<dbReference type="FunFam" id="3.40.50.300:FF:000006">
    <property type="entry name" value="DNA-binding transcriptional regulator NtrC"/>
    <property type="match status" value="1"/>
</dbReference>
<keyword evidence="5" id="KW-0804">Transcription</keyword>
<keyword evidence="1" id="KW-0547">Nucleotide-binding</keyword>
<keyword evidence="3" id="KW-0805">Transcription regulation</keyword>
<dbReference type="InterPro" id="IPR025662">
    <property type="entry name" value="Sigma_54_int_dom_ATP-bd_1"/>
</dbReference>